<protein>
    <submittedName>
        <fullName evidence="7">(P)ppGpp synthetase</fullName>
    </submittedName>
</protein>
<dbReference type="Gene3D" id="1.10.3210.10">
    <property type="entry name" value="Hypothetical protein af1432"/>
    <property type="match status" value="1"/>
</dbReference>
<dbReference type="InterPro" id="IPR002912">
    <property type="entry name" value="ACT_dom"/>
</dbReference>
<evidence type="ECO:0000256" key="2">
    <source>
        <dbReference type="PROSITE-ProRule" id="PRU00182"/>
    </source>
</evidence>
<dbReference type="InterPro" id="IPR033655">
    <property type="entry name" value="TGS_RelA/SpoT"/>
</dbReference>
<proteinExistence type="inferred from homology"/>
<feature type="domain" description="HD" evidence="5">
    <location>
        <begin position="52"/>
        <end position="156"/>
    </location>
</feature>
<dbReference type="Pfam" id="PF13291">
    <property type="entry name" value="ACT_4"/>
    <property type="match status" value="1"/>
</dbReference>
<dbReference type="InterPro" id="IPR004095">
    <property type="entry name" value="TGS"/>
</dbReference>
<evidence type="ECO:0000256" key="1">
    <source>
        <dbReference type="ARBA" id="ARBA00025704"/>
    </source>
</evidence>
<dbReference type="SUPFAM" id="SSF81301">
    <property type="entry name" value="Nucleotidyltransferase"/>
    <property type="match status" value="1"/>
</dbReference>
<dbReference type="InterPro" id="IPR012675">
    <property type="entry name" value="Beta-grasp_dom_sf"/>
</dbReference>
<dbReference type="InterPro" id="IPR007685">
    <property type="entry name" value="RelA_SpoT"/>
</dbReference>
<comment type="function">
    <text evidence="3">In eubacteria ppGpp (guanosine 3'-diphosphate 5'-diphosphate) is a mediator of the stringent response that coordinates a variety of cellular activities in response to changes in nutritional abundance.</text>
</comment>
<dbReference type="CDD" id="cd01668">
    <property type="entry name" value="TGS_RSH"/>
    <property type="match status" value="1"/>
</dbReference>
<evidence type="ECO:0000313" key="7">
    <source>
        <dbReference type="EMBL" id="ONN26673.1"/>
    </source>
</evidence>
<keyword evidence="8" id="KW-1185">Reference proteome</keyword>
<dbReference type="Gene3D" id="3.30.460.10">
    <property type="entry name" value="Beta Polymerase, domain 2"/>
    <property type="match status" value="1"/>
</dbReference>
<dbReference type="SUPFAM" id="SSF81271">
    <property type="entry name" value="TGS-like"/>
    <property type="match status" value="1"/>
</dbReference>
<feature type="domain" description="TGS" evidence="6">
    <location>
        <begin position="391"/>
        <end position="454"/>
    </location>
</feature>
<dbReference type="Pfam" id="PF04607">
    <property type="entry name" value="RelA_SpoT"/>
    <property type="match status" value="1"/>
</dbReference>
<accession>A0ABX3IFT1</accession>
<dbReference type="PROSITE" id="PS50889">
    <property type="entry name" value="S4"/>
    <property type="match status" value="1"/>
</dbReference>
<dbReference type="PANTHER" id="PTHR21262">
    <property type="entry name" value="GUANOSINE-3',5'-BIS DIPHOSPHATE 3'-PYROPHOSPHOHYDROLASE"/>
    <property type="match status" value="1"/>
</dbReference>
<keyword evidence="2" id="KW-0694">RNA-binding</keyword>
<dbReference type="Gene3D" id="3.10.20.30">
    <property type="match status" value="1"/>
</dbReference>
<dbReference type="InterPro" id="IPR006674">
    <property type="entry name" value="HD_domain"/>
</dbReference>
<evidence type="ECO:0000313" key="8">
    <source>
        <dbReference type="Proteomes" id="UP000242616"/>
    </source>
</evidence>
<comment type="pathway">
    <text evidence="1">Purine metabolism.</text>
</comment>
<dbReference type="CDD" id="cd05399">
    <property type="entry name" value="NT_Rel-Spo_like"/>
    <property type="match status" value="1"/>
</dbReference>
<dbReference type="NCBIfam" id="TIGR00691">
    <property type="entry name" value="spoT_relA"/>
    <property type="match status" value="1"/>
</dbReference>
<dbReference type="SMART" id="SM00471">
    <property type="entry name" value="HDc"/>
    <property type="match status" value="1"/>
</dbReference>
<dbReference type="SMART" id="SM00954">
    <property type="entry name" value="RelA_SpoT"/>
    <property type="match status" value="1"/>
</dbReference>
<evidence type="ECO:0000259" key="6">
    <source>
        <dbReference type="PROSITE" id="PS51880"/>
    </source>
</evidence>
<evidence type="ECO:0000259" key="5">
    <source>
        <dbReference type="PROSITE" id="PS51831"/>
    </source>
</evidence>
<dbReference type="InterPro" id="IPR004811">
    <property type="entry name" value="RelA/Spo_fam"/>
</dbReference>
<comment type="caution">
    <text evidence="7">The sequence shown here is derived from an EMBL/GenBank/DDBJ whole genome shotgun (WGS) entry which is preliminary data.</text>
</comment>
<feature type="coiled-coil region" evidence="4">
    <location>
        <begin position="11"/>
        <end position="42"/>
    </location>
</feature>
<name>A0ABX3IFT1_9BACT</name>
<dbReference type="Pfam" id="PF02824">
    <property type="entry name" value="TGS"/>
    <property type="match status" value="1"/>
</dbReference>
<evidence type="ECO:0000256" key="3">
    <source>
        <dbReference type="RuleBase" id="RU003847"/>
    </source>
</evidence>
<organism evidence="7 8">
    <name type="scientific">Thermosipho affectus</name>
    <dbReference type="NCBI Taxonomy" id="660294"/>
    <lineage>
        <taxon>Bacteria</taxon>
        <taxon>Thermotogati</taxon>
        <taxon>Thermotogota</taxon>
        <taxon>Thermotogae</taxon>
        <taxon>Thermotogales</taxon>
        <taxon>Fervidobacteriaceae</taxon>
        <taxon>Thermosipho</taxon>
    </lineage>
</organism>
<dbReference type="SUPFAM" id="SSF109604">
    <property type="entry name" value="HD-domain/PDEase-like"/>
    <property type="match status" value="1"/>
</dbReference>
<dbReference type="InterPro" id="IPR012676">
    <property type="entry name" value="TGS-like"/>
</dbReference>
<dbReference type="Proteomes" id="UP000242616">
    <property type="component" value="Unassembled WGS sequence"/>
</dbReference>
<comment type="similarity">
    <text evidence="3">Belongs to the relA/spoT family.</text>
</comment>
<gene>
    <name evidence="7" type="ORF">XJ44_07300</name>
</gene>
<dbReference type="Pfam" id="PF13328">
    <property type="entry name" value="HD_4"/>
    <property type="match status" value="1"/>
</dbReference>
<dbReference type="InterPro" id="IPR043519">
    <property type="entry name" value="NT_sf"/>
</dbReference>
<dbReference type="PANTHER" id="PTHR21262:SF31">
    <property type="entry name" value="GTP PYROPHOSPHOKINASE"/>
    <property type="match status" value="1"/>
</dbReference>
<dbReference type="InterPro" id="IPR003607">
    <property type="entry name" value="HD/PDEase_dom"/>
</dbReference>
<keyword evidence="4" id="KW-0175">Coiled coil</keyword>
<sequence length="712" mass="82544">MIKLSKYEDFIKTLETLLKKELNNLEKEKIKKAIKMAEYAHEGFFRKSGEPFITHPLEVSKILASLGLDVETIISGILHDVVEDSEGKVTLDDIKNEFGEKVALIVDGVTKVSKINAPVGNIEQKKKSETIQKMLFAMAEDVRVIFVKLADRLHNMRTIQFVKNEDKKKYKALETLEVYAPIAHKLGIHIIKWELEDLSFKVLRPKEYYKIKELVSEKKKEREERTNEYVNQLKLALKEHNINAKVEGRYKHYYSIWKKMIEKKKKFEEIYDLIGIRAIVDNIKFCYSALGVVHQIWVPLPGRFKDYIAAPKSNGYKSIHTTVITQYGEPLEIQIRDIQMHNEAEYGLIAHWIYKEKDVNLKQKWLIQLLDWRKELLQGNTNLSELKNELQLEEVFVLTPKGEIIHMPFGSTVIDFAYAIHTEIGHHFSGAKVNGKIVPIDYKLKNGDVIEILVNKSSKGPSLNWIKYAKSPRTKAKIRRFFREKEKEKLIDSGKDVIRKISKRLNISIEKFFELEKIQNFLKSHNLSVEEFYSRIGEGSITFNDILTIIEKKKEKQQKKKSNKKKSSPQNIVIIDGISNLDVHIAKCCMPVPGDNIVGVASRRGITVHRINCKNIRHIDEDRIFEAKWGTTNENGFTTILEIEFDKTERLPEIMNLLISNKINVTSFKLNESKNWNTIFANITIVVKSLSELYSVINDLEKKAGILKVRRR</sequence>
<dbReference type="PROSITE" id="PS51880">
    <property type="entry name" value="TGS"/>
    <property type="match status" value="1"/>
</dbReference>
<evidence type="ECO:0000256" key="4">
    <source>
        <dbReference type="SAM" id="Coils"/>
    </source>
</evidence>
<reference evidence="7 8" key="1">
    <citation type="submission" date="2015-06" db="EMBL/GenBank/DDBJ databases">
        <title>Genome sequencing of Thermotogales isolates from hydrothermal vents.</title>
        <authorList>
            <person name="Haverkamp T.H."/>
            <person name="Kublanov I.V."/>
            <person name="Nesbo C.L."/>
        </authorList>
    </citation>
    <scope>NUCLEOTIDE SEQUENCE [LARGE SCALE GENOMIC DNA]</scope>
    <source>
        <strain evidence="8">ik275mar</strain>
    </source>
</reference>
<dbReference type="Gene3D" id="3.30.70.260">
    <property type="match status" value="1"/>
</dbReference>
<dbReference type="CDD" id="cd00077">
    <property type="entry name" value="HDc"/>
    <property type="match status" value="1"/>
</dbReference>
<dbReference type="EMBL" id="LBFC01000022">
    <property type="protein sequence ID" value="ONN26673.1"/>
    <property type="molecule type" value="Genomic_DNA"/>
</dbReference>
<dbReference type="PROSITE" id="PS51831">
    <property type="entry name" value="HD"/>
    <property type="match status" value="1"/>
</dbReference>